<dbReference type="SUPFAM" id="SSF47323">
    <property type="entry name" value="Anticodon-binding domain of a subclass of class I aminoacyl-tRNA synthetases"/>
    <property type="match status" value="1"/>
</dbReference>
<evidence type="ECO:0000313" key="15">
    <source>
        <dbReference type="Proteomes" id="UP001354989"/>
    </source>
</evidence>
<evidence type="ECO:0000256" key="8">
    <source>
        <dbReference type="ARBA" id="ARBA00022833"/>
    </source>
</evidence>
<comment type="catalytic activity">
    <reaction evidence="12">
        <text>tRNA(Cys) + L-cysteine + ATP = L-cysteinyl-tRNA(Cys) + AMP + diphosphate</text>
        <dbReference type="Rhea" id="RHEA:17773"/>
        <dbReference type="Rhea" id="RHEA-COMP:9661"/>
        <dbReference type="Rhea" id="RHEA-COMP:9679"/>
        <dbReference type="ChEBI" id="CHEBI:30616"/>
        <dbReference type="ChEBI" id="CHEBI:33019"/>
        <dbReference type="ChEBI" id="CHEBI:35235"/>
        <dbReference type="ChEBI" id="CHEBI:78442"/>
        <dbReference type="ChEBI" id="CHEBI:78517"/>
        <dbReference type="ChEBI" id="CHEBI:456215"/>
        <dbReference type="EC" id="6.1.1.16"/>
    </reaction>
</comment>
<feature type="domain" description="Cysteinyl-tRNA synthetase class Ia DALR" evidence="13">
    <location>
        <begin position="378"/>
        <end position="450"/>
    </location>
</feature>
<dbReference type="InterPro" id="IPR024909">
    <property type="entry name" value="Cys-tRNA/MSH_ligase"/>
</dbReference>
<dbReference type="InterPro" id="IPR009080">
    <property type="entry name" value="tRNAsynth_Ia_anticodon-bd"/>
</dbReference>
<dbReference type="Pfam" id="PF01406">
    <property type="entry name" value="tRNA-synt_1e"/>
    <property type="match status" value="1"/>
</dbReference>
<feature type="binding site" evidence="12">
    <location>
        <position position="255"/>
    </location>
    <ligand>
        <name>Zn(2+)</name>
        <dbReference type="ChEBI" id="CHEBI:29105"/>
    </ligand>
</feature>
<evidence type="ECO:0000256" key="10">
    <source>
        <dbReference type="ARBA" id="ARBA00022917"/>
    </source>
</evidence>
<dbReference type="Gene3D" id="1.20.120.1910">
    <property type="entry name" value="Cysteine-tRNA ligase, C-terminal anti-codon recognition domain"/>
    <property type="match status" value="1"/>
</dbReference>
<comment type="similarity">
    <text evidence="2 12">Belongs to the class-I aminoacyl-tRNA synthetase family.</text>
</comment>
<dbReference type="PRINTS" id="PR00983">
    <property type="entry name" value="TRNASYNTHCYS"/>
</dbReference>
<protein>
    <recommendedName>
        <fullName evidence="12">Cysteine--tRNA ligase</fullName>
        <ecNumber evidence="12">6.1.1.16</ecNumber>
    </recommendedName>
    <alternativeName>
        <fullName evidence="12">Cysteinyl-tRNA synthetase</fullName>
        <shortName evidence="12">CysRS</shortName>
    </alternativeName>
</protein>
<dbReference type="SUPFAM" id="SSF52374">
    <property type="entry name" value="Nucleotidylyl transferase"/>
    <property type="match status" value="1"/>
</dbReference>
<evidence type="ECO:0000256" key="5">
    <source>
        <dbReference type="ARBA" id="ARBA00022598"/>
    </source>
</evidence>
<accession>A0ABM7VAT8</accession>
<evidence type="ECO:0000256" key="9">
    <source>
        <dbReference type="ARBA" id="ARBA00022840"/>
    </source>
</evidence>
<dbReference type="RefSeq" id="WP_332919762.1">
    <property type="nucleotide sequence ID" value="NZ_AP025292.1"/>
</dbReference>
<name>A0ABM7VAT8_9BACT</name>
<dbReference type="PANTHER" id="PTHR10890">
    <property type="entry name" value="CYSTEINYL-TRNA SYNTHETASE"/>
    <property type="match status" value="1"/>
</dbReference>
<dbReference type="InterPro" id="IPR015803">
    <property type="entry name" value="Cys-tRNA-ligase"/>
</dbReference>
<evidence type="ECO:0000256" key="11">
    <source>
        <dbReference type="ARBA" id="ARBA00023146"/>
    </source>
</evidence>
<dbReference type="SMART" id="SM00840">
    <property type="entry name" value="DALR_2"/>
    <property type="match status" value="1"/>
</dbReference>
<feature type="short sequence motif" description="'HIGH' region" evidence="12">
    <location>
        <begin position="33"/>
        <end position="43"/>
    </location>
</feature>
<keyword evidence="8 12" id="KW-0862">Zinc</keyword>
<dbReference type="NCBIfam" id="TIGR00435">
    <property type="entry name" value="cysS"/>
    <property type="match status" value="1"/>
</dbReference>
<evidence type="ECO:0000256" key="1">
    <source>
        <dbReference type="ARBA" id="ARBA00004496"/>
    </source>
</evidence>
<dbReference type="PANTHER" id="PTHR10890:SF3">
    <property type="entry name" value="CYSTEINE--TRNA LIGASE, CYTOPLASMIC"/>
    <property type="match status" value="1"/>
</dbReference>
<feature type="binding site" evidence="12">
    <location>
        <position position="286"/>
    </location>
    <ligand>
        <name>ATP</name>
        <dbReference type="ChEBI" id="CHEBI:30616"/>
    </ligand>
</feature>
<dbReference type="InterPro" id="IPR014729">
    <property type="entry name" value="Rossmann-like_a/b/a_fold"/>
</dbReference>
<evidence type="ECO:0000256" key="3">
    <source>
        <dbReference type="ARBA" id="ARBA00011245"/>
    </source>
</evidence>
<keyword evidence="9 12" id="KW-0067">ATP-binding</keyword>
<evidence type="ECO:0000256" key="2">
    <source>
        <dbReference type="ARBA" id="ARBA00005594"/>
    </source>
</evidence>
<dbReference type="Proteomes" id="UP001354989">
    <property type="component" value="Chromosome"/>
</dbReference>
<gene>
    <name evidence="12 14" type="primary">cysS</name>
    <name evidence="14" type="ORF">PEPS_03170</name>
</gene>
<keyword evidence="10 12" id="KW-0648">Protein biosynthesis</keyword>
<dbReference type="InterPro" id="IPR032678">
    <property type="entry name" value="tRNA-synt_1_cat_dom"/>
</dbReference>
<dbReference type="HAMAP" id="MF_00041">
    <property type="entry name" value="Cys_tRNA_synth"/>
    <property type="match status" value="1"/>
</dbReference>
<organism evidence="14 15">
    <name type="scientific">Persicobacter psychrovividus</name>
    <dbReference type="NCBI Taxonomy" id="387638"/>
    <lineage>
        <taxon>Bacteria</taxon>
        <taxon>Pseudomonadati</taxon>
        <taxon>Bacteroidota</taxon>
        <taxon>Cytophagia</taxon>
        <taxon>Cytophagales</taxon>
        <taxon>Persicobacteraceae</taxon>
        <taxon>Persicobacter</taxon>
    </lineage>
</organism>
<reference evidence="14 15" key="1">
    <citation type="submission" date="2021-12" db="EMBL/GenBank/DDBJ databases">
        <title>Genome sequencing of bacteria with rrn-lacking chromosome and rrn-plasmid.</title>
        <authorList>
            <person name="Anda M."/>
            <person name="Iwasaki W."/>
        </authorList>
    </citation>
    <scope>NUCLEOTIDE SEQUENCE [LARGE SCALE GENOMIC DNA]</scope>
    <source>
        <strain evidence="14 15">NBRC 101262</strain>
    </source>
</reference>
<dbReference type="GO" id="GO:0016874">
    <property type="term" value="F:ligase activity"/>
    <property type="evidence" value="ECO:0007669"/>
    <property type="project" value="UniProtKB-KW"/>
</dbReference>
<keyword evidence="15" id="KW-1185">Reference proteome</keyword>
<evidence type="ECO:0000256" key="7">
    <source>
        <dbReference type="ARBA" id="ARBA00022741"/>
    </source>
</evidence>
<keyword evidence="11 12" id="KW-0030">Aminoacyl-tRNA synthetase</keyword>
<feature type="short sequence motif" description="'KMSKS' region" evidence="12">
    <location>
        <begin position="283"/>
        <end position="287"/>
    </location>
</feature>
<comment type="subunit">
    <text evidence="3 12">Monomer.</text>
</comment>
<evidence type="ECO:0000256" key="6">
    <source>
        <dbReference type="ARBA" id="ARBA00022723"/>
    </source>
</evidence>
<feature type="binding site" evidence="12">
    <location>
        <position position="31"/>
    </location>
    <ligand>
        <name>Zn(2+)</name>
        <dbReference type="ChEBI" id="CHEBI:29105"/>
    </ligand>
</feature>
<evidence type="ECO:0000313" key="14">
    <source>
        <dbReference type="EMBL" id="BDC98036.1"/>
    </source>
</evidence>
<dbReference type="Pfam" id="PF09190">
    <property type="entry name" value="DALR_2"/>
    <property type="match status" value="1"/>
</dbReference>
<keyword evidence="7 12" id="KW-0547">Nucleotide-binding</keyword>
<comment type="subcellular location">
    <subcellularLocation>
        <location evidence="1 12">Cytoplasm</location>
    </subcellularLocation>
</comment>
<dbReference type="EMBL" id="AP025292">
    <property type="protein sequence ID" value="BDC98036.1"/>
    <property type="molecule type" value="Genomic_DNA"/>
</dbReference>
<dbReference type="InterPro" id="IPR015273">
    <property type="entry name" value="Cys-tRNA-synt_Ia_DALR"/>
</dbReference>
<dbReference type="Gene3D" id="3.40.50.620">
    <property type="entry name" value="HUPs"/>
    <property type="match status" value="1"/>
</dbReference>
<dbReference type="EC" id="6.1.1.16" evidence="12"/>
<proteinExistence type="inferred from homology"/>
<feature type="binding site" evidence="12">
    <location>
        <position position="226"/>
    </location>
    <ligand>
        <name>Zn(2+)</name>
        <dbReference type="ChEBI" id="CHEBI:29105"/>
    </ligand>
</feature>
<keyword evidence="6 12" id="KW-0479">Metal-binding</keyword>
<feature type="binding site" evidence="12">
    <location>
        <position position="251"/>
    </location>
    <ligand>
        <name>Zn(2+)</name>
        <dbReference type="ChEBI" id="CHEBI:29105"/>
    </ligand>
</feature>
<evidence type="ECO:0000259" key="13">
    <source>
        <dbReference type="SMART" id="SM00840"/>
    </source>
</evidence>
<comment type="cofactor">
    <cofactor evidence="12">
        <name>Zn(2+)</name>
        <dbReference type="ChEBI" id="CHEBI:29105"/>
    </cofactor>
    <text evidence="12">Binds 1 zinc ion per subunit.</text>
</comment>
<sequence>MLNDLKVYNSLSGKKEIFEPLNPPFVGMYVCGPTVYSDVHLGNVRTFMCFDVINRYLKFRDFRVRYVRNITDVGHLINDADEGEDKIGRIAKLEKIEPMQVVQRYTSGFHQVMSLFNILPPDIEPSATGHIIEQIQIIQKIIDAGFAYESEGSIYFDIAKYNESNNYGELSGRVIEDLLETTRTLDGQEEKRSKADFALWKKASEEHIMRWPSPWGEGFPGWHLECTAMSTKYLGDQFDIHGGGLDLKFPHHECEIAQGKSATGKDPVKYWLHSNMLTVNGTKMSKSKGNSFLPHQLVSGNHELLEKGYSPMTVRFFMLQSHYSSPLDFSNDALKAAEKGYIRLANGMRTLGKLSYQHEEGVEPNEKQIKQINGICDNCYRAMNDDFNTAQTIAHLFNLLKKINMIHIGQLKYAEIGEEVYNRMVETFQGFAFDVLGLQEERIQDADPIIEVLLSLYKEAKDAKNYDKVDEIRSALKAQGIAVKDMRTHIDWAYDEK</sequence>
<dbReference type="CDD" id="cd00672">
    <property type="entry name" value="CysRS_core"/>
    <property type="match status" value="1"/>
</dbReference>
<evidence type="ECO:0000256" key="4">
    <source>
        <dbReference type="ARBA" id="ARBA00022490"/>
    </source>
</evidence>
<keyword evidence="5 12" id="KW-0436">Ligase</keyword>
<evidence type="ECO:0000256" key="12">
    <source>
        <dbReference type="HAMAP-Rule" id="MF_00041"/>
    </source>
</evidence>
<keyword evidence="4 12" id="KW-0963">Cytoplasm</keyword>